<keyword evidence="2" id="KW-0808">Transferase</keyword>
<dbReference type="EMBL" id="SIJB01000009">
    <property type="protein sequence ID" value="NBI28095.1"/>
    <property type="molecule type" value="Genomic_DNA"/>
</dbReference>
<dbReference type="AlphaFoldDB" id="A0A6N9PZR2"/>
<dbReference type="SUPFAM" id="SSF54001">
    <property type="entry name" value="Cysteine proteinases"/>
    <property type="match status" value="1"/>
</dbReference>
<protein>
    <submittedName>
        <fullName evidence="2">Arylamine N-acetyltransferase</fullName>
    </submittedName>
</protein>
<comment type="similarity">
    <text evidence="1">Belongs to the arylamine N-acetyltransferase family.</text>
</comment>
<comment type="caution">
    <text evidence="2">The sequence shown here is derived from an EMBL/GenBank/DDBJ whole genome shotgun (WGS) entry which is preliminary data.</text>
</comment>
<dbReference type="Pfam" id="PF00797">
    <property type="entry name" value="Acetyltransf_2"/>
    <property type="match status" value="1"/>
</dbReference>
<dbReference type="InterPro" id="IPR038765">
    <property type="entry name" value="Papain-like_cys_pep_sf"/>
</dbReference>
<keyword evidence="3" id="KW-1185">Reference proteome</keyword>
<dbReference type="PANTHER" id="PTHR11786:SF0">
    <property type="entry name" value="ARYLAMINE N-ACETYLTRANSFERASE 4-RELATED"/>
    <property type="match status" value="1"/>
</dbReference>
<dbReference type="PANTHER" id="PTHR11786">
    <property type="entry name" value="N-HYDROXYARYLAMINE O-ACETYLTRANSFERASE"/>
    <property type="match status" value="1"/>
</dbReference>
<reference evidence="2 3" key="1">
    <citation type="submission" date="2019-01" db="EMBL/GenBank/DDBJ databases">
        <title>Chengkuizengella sp. nov., isolated from deep-sea sediment of East Pacific Ocean.</title>
        <authorList>
            <person name="Yang J."/>
            <person name="Lai Q."/>
            <person name="Shao Z."/>
        </authorList>
    </citation>
    <scope>NUCLEOTIDE SEQUENCE [LARGE SCALE GENOMIC DNA]</scope>
    <source>
        <strain evidence="2 3">YPA3-1-1</strain>
    </source>
</reference>
<evidence type="ECO:0000256" key="1">
    <source>
        <dbReference type="ARBA" id="ARBA00006547"/>
    </source>
</evidence>
<evidence type="ECO:0000313" key="2">
    <source>
        <dbReference type="EMBL" id="NBI28095.1"/>
    </source>
</evidence>
<sequence>MNFLLNVLYFNLNMGYGAVDMNKQKTPDWVFQYLKKLHLTIPESASYEFLELFCKRHLSMLPFENVSKLLDFSDCKTNQYYVPPVEKYVENLFNDFGGTCMVLNPYAQKLLSCIGYDCDLVLLGSGHTAILVKLPEFPSERLFMDFGGAAPIFRPVRFENRKNSSTYGPDEIQILPDEEQEGYYRFTRYRNGNFVNNSWIFNPDTVCSAQDLNKVIKNSFKKDAFFMSKLRVDLFQIKKGRTLSLNNNKLTIRTLDLRENEIKLSNIEEIESVIHKEFSLHKLPVRRAIKVLNELDIDIFQEN</sequence>
<dbReference type="GO" id="GO:0016407">
    <property type="term" value="F:acetyltransferase activity"/>
    <property type="evidence" value="ECO:0007669"/>
    <property type="project" value="InterPro"/>
</dbReference>
<proteinExistence type="inferred from homology"/>
<evidence type="ECO:0000313" key="3">
    <source>
        <dbReference type="Proteomes" id="UP000448943"/>
    </source>
</evidence>
<gene>
    <name evidence="2" type="ORF">ERL59_03865</name>
</gene>
<dbReference type="Proteomes" id="UP000448943">
    <property type="component" value="Unassembled WGS sequence"/>
</dbReference>
<organism evidence="2 3">
    <name type="scientific">Chengkuizengella marina</name>
    <dbReference type="NCBI Taxonomy" id="2507566"/>
    <lineage>
        <taxon>Bacteria</taxon>
        <taxon>Bacillati</taxon>
        <taxon>Bacillota</taxon>
        <taxon>Bacilli</taxon>
        <taxon>Bacillales</taxon>
        <taxon>Paenibacillaceae</taxon>
        <taxon>Chengkuizengella</taxon>
    </lineage>
</organism>
<accession>A0A6N9PZR2</accession>
<dbReference type="InterPro" id="IPR053710">
    <property type="entry name" value="Arylamine_NAT_domain_sf"/>
</dbReference>
<dbReference type="Gene3D" id="3.30.2140.20">
    <property type="match status" value="1"/>
</dbReference>
<name>A0A6N9PZR2_9BACL</name>
<dbReference type="InterPro" id="IPR001447">
    <property type="entry name" value="Arylamine_N-AcTrfase"/>
</dbReference>